<keyword evidence="2" id="KW-1185">Reference proteome</keyword>
<accession>A0ABQ8ZFT9</accession>
<dbReference type="EMBL" id="JAOAOG010000004">
    <property type="protein sequence ID" value="KAJ6255552.1"/>
    <property type="molecule type" value="Genomic_DNA"/>
</dbReference>
<reference evidence="1" key="1">
    <citation type="submission" date="2022-08" db="EMBL/GenBank/DDBJ databases">
        <title>Novel sulfate-reducing endosymbionts in the free-living metamonad Anaeramoeba.</title>
        <authorList>
            <person name="Jerlstrom-Hultqvist J."/>
            <person name="Cepicka I."/>
            <person name="Gallot-Lavallee L."/>
            <person name="Salas-Leiva D."/>
            <person name="Curtis B.A."/>
            <person name="Zahonova K."/>
            <person name="Pipaliya S."/>
            <person name="Dacks J."/>
            <person name="Roger A.J."/>
        </authorList>
    </citation>
    <scope>NUCLEOTIDE SEQUENCE</scope>
    <source>
        <strain evidence="1">Schooner1</strain>
    </source>
</reference>
<evidence type="ECO:0000313" key="2">
    <source>
        <dbReference type="Proteomes" id="UP001150062"/>
    </source>
</evidence>
<name>A0ABQ8ZFT9_9EUKA</name>
<organism evidence="1 2">
    <name type="scientific">Anaeramoeba flamelloides</name>
    <dbReference type="NCBI Taxonomy" id="1746091"/>
    <lineage>
        <taxon>Eukaryota</taxon>
        <taxon>Metamonada</taxon>
        <taxon>Anaeramoebidae</taxon>
        <taxon>Anaeramoeba</taxon>
    </lineage>
</organism>
<evidence type="ECO:0000313" key="1">
    <source>
        <dbReference type="EMBL" id="KAJ6255552.1"/>
    </source>
</evidence>
<protein>
    <submittedName>
        <fullName evidence="1">Uncharacterized protein</fullName>
    </submittedName>
</protein>
<gene>
    <name evidence="1" type="ORF">M0813_11428</name>
</gene>
<proteinExistence type="predicted"/>
<dbReference type="Proteomes" id="UP001150062">
    <property type="component" value="Unassembled WGS sequence"/>
</dbReference>
<sequence length="173" mass="19472">MSYADNEAESELLEFEIISCDGADYSSSYKIANLLRDDSSVYSTSKPYNVNLVLKSKKGSCFLTDFIGKAPMSGYSAPMGQGLIWVSNDKNFTGHEKFDNFTEEKYKKFLTSKEEFGQEDPVFYFSMQGAVCNETINCPWSGEYVMVKMLISQKGFKNDGIDFTYLGLKGLLD</sequence>
<comment type="caution">
    <text evidence="1">The sequence shown here is derived from an EMBL/GenBank/DDBJ whole genome shotgun (WGS) entry which is preliminary data.</text>
</comment>